<dbReference type="AlphaFoldDB" id="A0AAJ4R8X3"/>
<accession>A0AAJ4R8X3</accession>
<proteinExistence type="predicted"/>
<dbReference type="Proteomes" id="UP000270581">
    <property type="component" value="Unassembled WGS sequence"/>
</dbReference>
<dbReference type="RefSeq" id="WP_123124029.1">
    <property type="nucleotide sequence ID" value="NZ_RJJC01000001.1"/>
</dbReference>
<comment type="caution">
    <text evidence="1">The sequence shown here is derived from an EMBL/GenBank/DDBJ whole genome shotgun (WGS) entry which is preliminary data.</text>
</comment>
<protein>
    <submittedName>
        <fullName evidence="1">PAS domain S-box protein</fullName>
    </submittedName>
</protein>
<evidence type="ECO:0000313" key="1">
    <source>
        <dbReference type="EMBL" id="RNJ26312.1"/>
    </source>
</evidence>
<sequence>MELSTSAYEALLSQSTGMLTVIDETGDVRYQSPGLGLLGYADADLVGENVFLHVHPRTESASSIRSSD</sequence>
<name>A0AAJ4R8X3_9EURY</name>
<organism evidence="1 2">
    <name type="scientific">Halosegnis longus</name>
    <dbReference type="NCBI Taxonomy" id="2216012"/>
    <lineage>
        <taxon>Archaea</taxon>
        <taxon>Methanobacteriati</taxon>
        <taxon>Methanobacteriota</taxon>
        <taxon>Stenosarchaea group</taxon>
        <taxon>Halobacteria</taxon>
        <taxon>Halobacteriales</taxon>
        <taxon>Natronomonadaceae</taxon>
        <taxon>Halosegnis</taxon>
    </lineage>
</organism>
<gene>
    <name evidence="1" type="ORF">Nmn1133_06245</name>
</gene>
<evidence type="ECO:0000313" key="2">
    <source>
        <dbReference type="Proteomes" id="UP000270581"/>
    </source>
</evidence>
<dbReference type="NCBIfam" id="TIGR00229">
    <property type="entry name" value="sensory_box"/>
    <property type="match status" value="1"/>
</dbReference>
<keyword evidence="2" id="KW-1185">Reference proteome</keyword>
<dbReference type="EMBL" id="RJJC01000001">
    <property type="protein sequence ID" value="RNJ26312.1"/>
    <property type="molecule type" value="Genomic_DNA"/>
</dbReference>
<dbReference type="InterPro" id="IPR000014">
    <property type="entry name" value="PAS"/>
</dbReference>
<reference evidence="1 2" key="1">
    <citation type="submission" date="2018-11" db="EMBL/GenBank/DDBJ databases">
        <title>Genome sequences of Natronomonas sp. CBA1133.</title>
        <authorList>
            <person name="Roh S.W."/>
            <person name="Cha I.-T."/>
        </authorList>
    </citation>
    <scope>NUCLEOTIDE SEQUENCE [LARGE SCALE GENOMIC DNA]</scope>
    <source>
        <strain evidence="1 2">CBA1133</strain>
    </source>
</reference>
<dbReference type="Gene3D" id="3.30.450.20">
    <property type="entry name" value="PAS domain"/>
    <property type="match status" value="1"/>
</dbReference>